<sequence length="250" mass="28159">MKGIILAGGFGTRLYPITKVTNKHLLPIYNKPMIYYPIEAMVKAGINRIIIITNPPHINDFVNLLGSGQDFKDKNGKQIQIVYGIQNKPSGIADGLWIAKDYIGTENCILILGDNIFWDDLTTHLKKFKDGAMIFLKEVGDPQRFGIAEIDENNNVISVAEKPKKPKSNLAITGIYVYDNTCFKKCIGQRASARGEYEITDINNLYLKEGKLRAIKLKKEWFDAGTIESLLETSNFVKSYHEKHSSTTKN</sequence>
<gene>
    <name evidence="10" type="ORF">CEN89_390</name>
</gene>
<dbReference type="GO" id="GO:0008879">
    <property type="term" value="F:glucose-1-phosphate thymidylyltransferase activity"/>
    <property type="evidence" value="ECO:0007669"/>
    <property type="project" value="UniProtKB-EC"/>
</dbReference>
<dbReference type="PANTHER" id="PTHR43532">
    <property type="entry name" value="GLUCOSE-1-PHOSPHATE THYMIDYLYLTRANSFERASE"/>
    <property type="match status" value="1"/>
</dbReference>
<dbReference type="Pfam" id="PF00483">
    <property type="entry name" value="NTP_transferase"/>
    <property type="match status" value="1"/>
</dbReference>
<dbReference type="PANTHER" id="PTHR43532:SF1">
    <property type="entry name" value="GLUCOSE-1-PHOSPHATE THYMIDYLYLTRANSFERASE 1"/>
    <property type="match status" value="1"/>
</dbReference>
<comment type="cofactor">
    <cofactor evidence="1">
        <name>Mg(2+)</name>
        <dbReference type="ChEBI" id="CHEBI:18420"/>
    </cofactor>
</comment>
<name>A0A554LJ38_9BACT</name>
<keyword evidence="4 10" id="KW-0808">Transferase</keyword>
<evidence type="ECO:0000259" key="9">
    <source>
        <dbReference type="Pfam" id="PF00483"/>
    </source>
</evidence>
<keyword evidence="6" id="KW-0479">Metal-binding</keyword>
<comment type="catalytic activity">
    <reaction evidence="8">
        <text>dTTP + alpha-D-glucose 1-phosphate + H(+) = dTDP-alpha-D-glucose + diphosphate</text>
        <dbReference type="Rhea" id="RHEA:15225"/>
        <dbReference type="ChEBI" id="CHEBI:15378"/>
        <dbReference type="ChEBI" id="CHEBI:33019"/>
        <dbReference type="ChEBI" id="CHEBI:37568"/>
        <dbReference type="ChEBI" id="CHEBI:57477"/>
        <dbReference type="ChEBI" id="CHEBI:58601"/>
        <dbReference type="EC" id="2.7.7.24"/>
    </reaction>
</comment>
<comment type="caution">
    <text evidence="10">The sequence shown here is derived from an EMBL/GenBank/DDBJ whole genome shotgun (WGS) entry which is preliminary data.</text>
</comment>
<evidence type="ECO:0000256" key="3">
    <source>
        <dbReference type="ARBA" id="ARBA00012461"/>
    </source>
</evidence>
<accession>A0A554LJ38</accession>
<feature type="domain" description="Nucleotidyl transferase" evidence="9">
    <location>
        <begin position="2"/>
        <end position="238"/>
    </location>
</feature>
<evidence type="ECO:0000256" key="6">
    <source>
        <dbReference type="ARBA" id="ARBA00022723"/>
    </source>
</evidence>
<protein>
    <recommendedName>
        <fullName evidence="3">glucose-1-phosphate thymidylyltransferase</fullName>
        <ecNumber evidence="3">2.7.7.24</ecNumber>
    </recommendedName>
</protein>
<reference evidence="10 11" key="1">
    <citation type="submission" date="2017-07" db="EMBL/GenBank/DDBJ databases">
        <title>Mechanisms for carbon and nitrogen cycling indicate functional differentiation within the Candidate Phyla Radiation.</title>
        <authorList>
            <person name="Danczak R.E."/>
            <person name="Johnston M.D."/>
            <person name="Kenah C."/>
            <person name="Slattery M."/>
            <person name="Wrighton K.C."/>
            <person name="Wilkins M.J."/>
        </authorList>
    </citation>
    <scope>NUCLEOTIDE SEQUENCE [LARGE SCALE GENOMIC DNA]</scope>
    <source>
        <strain evidence="10">Licking1014_7</strain>
    </source>
</reference>
<dbReference type="AlphaFoldDB" id="A0A554LJ38"/>
<dbReference type="InterPro" id="IPR005835">
    <property type="entry name" value="NTP_transferase_dom"/>
</dbReference>
<comment type="similarity">
    <text evidence="2">Belongs to the glucose-1-phosphate thymidylyltransferase family.</text>
</comment>
<dbReference type="EC" id="2.7.7.24" evidence="3"/>
<keyword evidence="7" id="KW-0460">Magnesium</keyword>
<keyword evidence="5" id="KW-0548">Nucleotidyltransferase</keyword>
<dbReference type="Gene3D" id="3.90.550.10">
    <property type="entry name" value="Spore Coat Polysaccharide Biosynthesis Protein SpsA, Chain A"/>
    <property type="match status" value="1"/>
</dbReference>
<evidence type="ECO:0000256" key="4">
    <source>
        <dbReference type="ARBA" id="ARBA00022679"/>
    </source>
</evidence>
<evidence type="ECO:0000256" key="8">
    <source>
        <dbReference type="ARBA" id="ARBA00049336"/>
    </source>
</evidence>
<dbReference type="SUPFAM" id="SSF53448">
    <property type="entry name" value="Nucleotide-diphospho-sugar transferases"/>
    <property type="match status" value="1"/>
</dbReference>
<evidence type="ECO:0000256" key="1">
    <source>
        <dbReference type="ARBA" id="ARBA00001946"/>
    </source>
</evidence>
<organism evidence="10 11">
    <name type="scientific">Candidatus Berkelbacteria bacterium Licking1014_7</name>
    <dbReference type="NCBI Taxonomy" id="2017147"/>
    <lineage>
        <taxon>Bacteria</taxon>
        <taxon>Candidatus Berkelbacteria</taxon>
    </lineage>
</organism>
<dbReference type="InterPro" id="IPR005907">
    <property type="entry name" value="G1P_thy_trans_s"/>
</dbReference>
<evidence type="ECO:0000256" key="5">
    <source>
        <dbReference type="ARBA" id="ARBA00022695"/>
    </source>
</evidence>
<evidence type="ECO:0000313" key="11">
    <source>
        <dbReference type="Proteomes" id="UP000315689"/>
    </source>
</evidence>
<evidence type="ECO:0000256" key="2">
    <source>
        <dbReference type="ARBA" id="ARBA00010480"/>
    </source>
</evidence>
<dbReference type="EMBL" id="VMGK01000011">
    <property type="protein sequence ID" value="TSC92872.1"/>
    <property type="molecule type" value="Genomic_DNA"/>
</dbReference>
<dbReference type="InterPro" id="IPR029044">
    <property type="entry name" value="Nucleotide-diphossugar_trans"/>
</dbReference>
<evidence type="ECO:0000313" key="10">
    <source>
        <dbReference type="EMBL" id="TSC92872.1"/>
    </source>
</evidence>
<dbReference type="Proteomes" id="UP000315689">
    <property type="component" value="Unassembled WGS sequence"/>
</dbReference>
<dbReference type="GO" id="GO:0046872">
    <property type="term" value="F:metal ion binding"/>
    <property type="evidence" value="ECO:0007669"/>
    <property type="project" value="UniProtKB-KW"/>
</dbReference>
<evidence type="ECO:0000256" key="7">
    <source>
        <dbReference type="ARBA" id="ARBA00022842"/>
    </source>
</evidence>
<proteinExistence type="inferred from homology"/>